<comment type="caution">
    <text evidence="14">The sequence shown here is derived from an EMBL/GenBank/DDBJ whole genome shotgun (WGS) entry which is preliminary data.</text>
</comment>
<evidence type="ECO:0000256" key="3">
    <source>
        <dbReference type="ARBA" id="ARBA00022475"/>
    </source>
</evidence>
<keyword evidence="15" id="KW-1185">Reference proteome</keyword>
<dbReference type="GO" id="GO:0060170">
    <property type="term" value="C:ciliary membrane"/>
    <property type="evidence" value="ECO:0007669"/>
    <property type="project" value="TreeGrafter"/>
</dbReference>
<feature type="compositionally biased region" description="Basic and acidic residues" evidence="11">
    <location>
        <begin position="1282"/>
        <end position="1293"/>
    </location>
</feature>
<feature type="compositionally biased region" description="Polar residues" evidence="11">
    <location>
        <begin position="1234"/>
        <end position="1261"/>
    </location>
</feature>
<evidence type="ECO:0000256" key="10">
    <source>
        <dbReference type="SAM" id="Coils"/>
    </source>
</evidence>
<feature type="transmembrane region" description="Helical" evidence="12">
    <location>
        <begin position="235"/>
        <end position="266"/>
    </location>
</feature>
<evidence type="ECO:0000256" key="11">
    <source>
        <dbReference type="SAM" id="MobiDB-lite"/>
    </source>
</evidence>
<evidence type="ECO:0000256" key="8">
    <source>
        <dbReference type="ARBA" id="ARBA00023212"/>
    </source>
</evidence>
<evidence type="ECO:0000256" key="4">
    <source>
        <dbReference type="ARBA" id="ARBA00022490"/>
    </source>
</evidence>
<keyword evidence="9" id="KW-0966">Cell projection</keyword>
<feature type="region of interest" description="Disordered" evidence="11">
    <location>
        <begin position="1175"/>
        <end position="1362"/>
    </location>
</feature>
<evidence type="ECO:0000256" key="1">
    <source>
        <dbReference type="ARBA" id="ARBA00004120"/>
    </source>
</evidence>
<dbReference type="GO" id="GO:0098797">
    <property type="term" value="C:plasma membrane protein complex"/>
    <property type="evidence" value="ECO:0007669"/>
    <property type="project" value="TreeGrafter"/>
</dbReference>
<dbReference type="InterPro" id="IPR022076">
    <property type="entry name" value="Limbin"/>
</dbReference>
<evidence type="ECO:0000256" key="6">
    <source>
        <dbReference type="ARBA" id="ARBA00022989"/>
    </source>
</evidence>
<dbReference type="PANTHER" id="PTHR16795:SF14">
    <property type="entry name" value="LIMBIN"/>
    <property type="match status" value="1"/>
</dbReference>
<feature type="chain" id="PRO_5042933978" evidence="13">
    <location>
        <begin position="19"/>
        <end position="1362"/>
    </location>
</feature>
<keyword evidence="13" id="KW-0732">Signal</keyword>
<reference evidence="14 15" key="1">
    <citation type="submission" date="2024-01" db="EMBL/GenBank/DDBJ databases">
        <title>The genome of the rayed Mediterranean limpet Patella caerulea (Linnaeus, 1758).</title>
        <authorList>
            <person name="Anh-Thu Weber A."/>
            <person name="Halstead-Nussloch G."/>
        </authorList>
    </citation>
    <scope>NUCLEOTIDE SEQUENCE [LARGE SCALE GENOMIC DNA]</scope>
    <source>
        <strain evidence="14">AATW-2023a</strain>
        <tissue evidence="14">Whole specimen</tissue>
    </source>
</reference>
<evidence type="ECO:0000256" key="2">
    <source>
        <dbReference type="ARBA" id="ARBA00004162"/>
    </source>
</evidence>
<evidence type="ECO:0000256" key="7">
    <source>
        <dbReference type="ARBA" id="ARBA00023136"/>
    </source>
</evidence>
<keyword evidence="8" id="KW-0206">Cytoskeleton</keyword>
<feature type="coiled-coil region" evidence="10">
    <location>
        <begin position="379"/>
        <end position="406"/>
    </location>
</feature>
<accession>A0AAN8K151</accession>
<keyword evidence="7 12" id="KW-0472">Membrane</keyword>
<evidence type="ECO:0000256" key="5">
    <source>
        <dbReference type="ARBA" id="ARBA00022692"/>
    </source>
</evidence>
<keyword evidence="3" id="KW-1003">Cell membrane</keyword>
<keyword evidence="10" id="KW-0175">Coiled coil</keyword>
<dbReference type="EMBL" id="JAZGQO010000006">
    <property type="protein sequence ID" value="KAK6186322.1"/>
    <property type="molecule type" value="Genomic_DNA"/>
</dbReference>
<organism evidence="14 15">
    <name type="scientific">Patella caerulea</name>
    <name type="common">Rayed Mediterranean limpet</name>
    <dbReference type="NCBI Taxonomy" id="87958"/>
    <lineage>
        <taxon>Eukaryota</taxon>
        <taxon>Metazoa</taxon>
        <taxon>Spiralia</taxon>
        <taxon>Lophotrochozoa</taxon>
        <taxon>Mollusca</taxon>
        <taxon>Gastropoda</taxon>
        <taxon>Patellogastropoda</taxon>
        <taxon>Patelloidea</taxon>
        <taxon>Patellidae</taxon>
        <taxon>Patella</taxon>
    </lineage>
</organism>
<evidence type="ECO:0000256" key="13">
    <source>
        <dbReference type="SAM" id="SignalP"/>
    </source>
</evidence>
<evidence type="ECO:0000256" key="12">
    <source>
        <dbReference type="SAM" id="Phobius"/>
    </source>
</evidence>
<dbReference type="Pfam" id="PF12297">
    <property type="entry name" value="EVC2_like"/>
    <property type="match status" value="1"/>
</dbReference>
<proteinExistence type="predicted"/>
<gene>
    <name evidence="14" type="ORF">SNE40_008379</name>
</gene>
<feature type="coiled-coil region" evidence="10">
    <location>
        <begin position="897"/>
        <end position="1020"/>
    </location>
</feature>
<feature type="compositionally biased region" description="Basic residues" evidence="11">
    <location>
        <begin position="1339"/>
        <end position="1348"/>
    </location>
</feature>
<feature type="signal peptide" evidence="13">
    <location>
        <begin position="1"/>
        <end position="18"/>
    </location>
</feature>
<feature type="coiled-coil region" evidence="10">
    <location>
        <begin position="599"/>
        <end position="660"/>
    </location>
</feature>
<dbReference type="InterPro" id="IPR026501">
    <property type="entry name" value="Limbin/EVC"/>
</dbReference>
<dbReference type="PANTHER" id="PTHR16795">
    <property type="entry name" value="LIMBIN/ELLIS-VAN CREVELD PROTEIN"/>
    <property type="match status" value="1"/>
</dbReference>
<feature type="coiled-coil region" evidence="10">
    <location>
        <begin position="731"/>
        <end position="784"/>
    </location>
</feature>
<dbReference type="Proteomes" id="UP001347796">
    <property type="component" value="Unassembled WGS sequence"/>
</dbReference>
<keyword evidence="4" id="KW-0963">Cytoplasm</keyword>
<sequence>MKILLLLLCYCLVGLSRGQISITPVCTRYNVNLPSTVIGRNPLIADVVYLVSNNSVIPGSAATNPIPVNSDMITKSQVEYRINDTGSEPDVLVKKSIEVINSSPENPIVKISTVLIHESTSTKQYLDSVQFDDDLTAGLWAKLGDGFQPGVFEPNLTNYGRSKIQWNVAGNIISNDSRTLEYFATPSEDEYHDLPDGVSTYVTTVQFSDDAGVMYTPVKLEVCIDRTSQIKKSLLYMHGFTALSFFMAFILGILLVVLIVFIIVYFMKKRGYMATAVSPGKIDKRKMKETGKKIVLDAKDAIKKGFNTIKDYSLIGPDDSIVYILSLKDKLQMFREIDNLDILSTIYVDTDIEKEQNDATVQASTMLIQGMMQNGDISKQTHDQTINNLNNNMKDLERKLQEDYKKEMEIILVKLCARNREKVGEMLHRHNLQKIEVEEKTSELSEKETEDFLSLLEKQHQTEQNEMTYVLALEQNEEAEKLRKEFGIRKRLGIKEVQQKIISDVVKNGGLMQKQADWLIKEHKRQQDEIQKMYDEEISRQRMILEEKLTRRRGLAQASEYQEDDLSDMLNTMAGHQVNDINKLNKQGKISSELAEEFIADMKNDVLVVKEKMEKEKARQETELHKKLSLLKQEKMSAMRKRQEEEMVEYDKRCKEQQTEGPIDPVSVLEGELRLRSTHRAELSNVENELDSDHSKQLEKARDILAERTKDELYQMEKNLLDKLQDEGMKESEVQKILKQHEREIAELSESQEEGRRKQQEKLMEKLARRKKEWAQRKLSEKQEQEELREHESKVIGKLISSQMSISDEDRQKIMKEHEQHMVKLENNLTLNKLRQKRMLEERLALKRAQQMDKLQQKQMTEAHKQHQKFINNGEEDDEDSRRQEMMLMKKHAEQRLSVLNGQMLNIDEELEEIRIEMIRERALALKTQEERLGTMIARLQLEKAKELAKIEDQQKAINNLKINLVDDLNERGILSTPECEKLLERHKREKEDLSKKLDEQRSKQERAFLERLVERQKKREEAFICDQDFEMENITEESLSKRLRELHQLREDALIKQQETEMQSTTSLSGSKMAAKLKKMMLMHKQMIELERFRNQMEREMSQTLEDTRRQYQVQKMATLQKEEMNLIANMVKIGNLNKEELVDVLSLLFPHKTEAEKKDLLLQLYDDSSMSKITSSEHEKLLRSSGPSTLPERIRRTSILDVDRPPSRSVTRKAGENHGNKKKKKLGGKRASTYSLLDSLDPTTLENGSTLSSKRNSTRNNEDFSRGNYDNYNDYSNHSNHNDYHSNHDQPRTGYDNYGGDYDDEDDYRSRNVSNYKSTAPTGRLPPLEPIKSSPPRGKKKKKKLLTKMAHQNDYNDDYS</sequence>
<evidence type="ECO:0000313" key="14">
    <source>
        <dbReference type="EMBL" id="KAK6186322.1"/>
    </source>
</evidence>
<feature type="compositionally biased region" description="Low complexity" evidence="11">
    <location>
        <begin position="1270"/>
        <end position="1281"/>
    </location>
</feature>
<evidence type="ECO:0000313" key="15">
    <source>
        <dbReference type="Proteomes" id="UP001347796"/>
    </source>
</evidence>
<feature type="compositionally biased region" description="Polar residues" evidence="11">
    <location>
        <begin position="1313"/>
        <end position="1323"/>
    </location>
</feature>
<evidence type="ECO:0000256" key="9">
    <source>
        <dbReference type="ARBA" id="ARBA00023273"/>
    </source>
</evidence>
<keyword evidence="6 12" id="KW-1133">Transmembrane helix</keyword>
<protein>
    <submittedName>
        <fullName evidence="14">Uncharacterized protein</fullName>
    </submittedName>
</protein>
<keyword evidence="5 12" id="KW-0812">Transmembrane</keyword>
<name>A0AAN8K151_PATCE</name>
<comment type="subcellular location">
    <subcellularLocation>
        <location evidence="2">Cell membrane</location>
        <topology evidence="2">Single-pass membrane protein</topology>
    </subcellularLocation>
    <subcellularLocation>
        <location evidence="1">Cytoplasm</location>
        <location evidence="1">Cytoskeleton</location>
        <location evidence="1">Cilium basal body</location>
    </subcellularLocation>
</comment>
<dbReference type="GO" id="GO:0007224">
    <property type="term" value="P:smoothened signaling pathway"/>
    <property type="evidence" value="ECO:0007669"/>
    <property type="project" value="InterPro"/>
</dbReference>